<dbReference type="SUPFAM" id="SSF56176">
    <property type="entry name" value="FAD-binding/transporter-associated domain-like"/>
    <property type="match status" value="1"/>
</dbReference>
<evidence type="ECO:0000256" key="2">
    <source>
        <dbReference type="ARBA" id="ARBA00005466"/>
    </source>
</evidence>
<dbReference type="InterPro" id="IPR016169">
    <property type="entry name" value="FAD-bd_PCMH_sub2"/>
</dbReference>
<accession>A0ABX0ZZ52</accession>
<dbReference type="Pfam" id="PF08031">
    <property type="entry name" value="BBE"/>
    <property type="match status" value="1"/>
</dbReference>
<reference evidence="8 9" key="1">
    <citation type="submission" date="2020-03" db="EMBL/GenBank/DDBJ databases">
        <title>WGS of actinomycetes isolated from Thailand.</title>
        <authorList>
            <person name="Thawai C."/>
        </authorList>
    </citation>
    <scope>NUCLEOTIDE SEQUENCE [LARGE SCALE GENOMIC DNA]</scope>
    <source>
        <strain evidence="8 9">PRB2-1</strain>
    </source>
</reference>
<organism evidence="8 9">
    <name type="scientific">Actinacidiphila epipremni</name>
    <dbReference type="NCBI Taxonomy" id="2053013"/>
    <lineage>
        <taxon>Bacteria</taxon>
        <taxon>Bacillati</taxon>
        <taxon>Actinomycetota</taxon>
        <taxon>Actinomycetes</taxon>
        <taxon>Kitasatosporales</taxon>
        <taxon>Streptomycetaceae</taxon>
        <taxon>Actinacidiphila</taxon>
    </lineage>
</organism>
<protein>
    <submittedName>
        <fullName evidence="8">FAD-binding oxidoreductase</fullName>
    </submittedName>
</protein>
<dbReference type="PROSITE" id="PS51387">
    <property type="entry name" value="FAD_PCMH"/>
    <property type="match status" value="1"/>
</dbReference>
<sequence length="521" mass="53589">MRRRTALAAGGGALAAAWLTGCGPSDDGAGGAGGSADGKGGGTPGSPPAAASRTPAPRTSPTTADWSALAKDLHGTLVRPQDAGYATDRRLYNTRFDGLRPAGIAYVSGADDIRRCLDFARRTTVTPTIRSGGHSYAGWSSGDGRLVIDVSKLNTISVDGGQATIGAGAKLIDVYATLGKHGRTIPAGSCPTVGVSGLTLGGGHGVVSRSLGLTCDSLVGATLITADGTVHEVSADREPDVFWALRGAGCGNFGVVTSLRFTTHPVPDVVTGYLTWPWSRAADVVTAWQGWGPDQPDHLWSALHLDCDAGGAPTVSVPMLSTGSRADLAAAADALATEVGSAASSVSLHPHTYVDAMFSYAGCGGWSAAQCRLAPAGRLGRETYTARSDFYDADLPAAGVNALLAQVQRLANTRGGGTGSVALTALGGAVNRVDPAATAFSHRGSRFLAQYLASDALSAASWLDTTYDAMRRYASGGAYQNYTDPALKDWRTAYYGANADRLAGIKHTLDPDRLFDFPQAL</sequence>
<keyword evidence="9" id="KW-1185">Reference proteome</keyword>
<dbReference type="PANTHER" id="PTHR42973:SF39">
    <property type="entry name" value="FAD-BINDING PCMH-TYPE DOMAIN-CONTAINING PROTEIN"/>
    <property type="match status" value="1"/>
</dbReference>
<comment type="cofactor">
    <cofactor evidence="1">
        <name>FAD</name>
        <dbReference type="ChEBI" id="CHEBI:57692"/>
    </cofactor>
</comment>
<proteinExistence type="inferred from homology"/>
<dbReference type="InterPro" id="IPR016166">
    <property type="entry name" value="FAD-bd_PCMH"/>
</dbReference>
<gene>
    <name evidence="8" type="ORF">HCN08_26840</name>
</gene>
<evidence type="ECO:0000313" key="8">
    <source>
        <dbReference type="EMBL" id="NJP46994.1"/>
    </source>
</evidence>
<comment type="caution">
    <text evidence="8">The sequence shown here is derived from an EMBL/GenBank/DDBJ whole genome shotgun (WGS) entry which is preliminary data.</text>
</comment>
<feature type="domain" description="FAD-binding PCMH-type" evidence="7">
    <location>
        <begin position="96"/>
        <end position="266"/>
    </location>
</feature>
<dbReference type="InterPro" id="IPR012951">
    <property type="entry name" value="BBE"/>
</dbReference>
<feature type="region of interest" description="Disordered" evidence="6">
    <location>
        <begin position="27"/>
        <end position="63"/>
    </location>
</feature>
<dbReference type="PROSITE" id="PS51257">
    <property type="entry name" value="PROKAR_LIPOPROTEIN"/>
    <property type="match status" value="1"/>
</dbReference>
<dbReference type="InterPro" id="IPR050416">
    <property type="entry name" value="FAD-linked_Oxidoreductase"/>
</dbReference>
<dbReference type="Gene3D" id="3.30.43.10">
    <property type="entry name" value="Uridine Diphospho-n-acetylenolpyruvylglucosamine Reductase, domain 2"/>
    <property type="match status" value="1"/>
</dbReference>
<evidence type="ECO:0000256" key="1">
    <source>
        <dbReference type="ARBA" id="ARBA00001974"/>
    </source>
</evidence>
<dbReference type="PANTHER" id="PTHR42973">
    <property type="entry name" value="BINDING OXIDOREDUCTASE, PUTATIVE (AFU_ORTHOLOGUE AFUA_1G17690)-RELATED"/>
    <property type="match status" value="1"/>
</dbReference>
<dbReference type="EMBL" id="JAATEJ010000026">
    <property type="protein sequence ID" value="NJP46994.1"/>
    <property type="molecule type" value="Genomic_DNA"/>
</dbReference>
<name>A0ABX0ZZ52_9ACTN</name>
<evidence type="ECO:0000256" key="3">
    <source>
        <dbReference type="ARBA" id="ARBA00022630"/>
    </source>
</evidence>
<dbReference type="Gene3D" id="3.40.462.20">
    <property type="match status" value="1"/>
</dbReference>
<keyword evidence="4" id="KW-0274">FAD</keyword>
<keyword evidence="3" id="KW-0285">Flavoprotein</keyword>
<dbReference type="InterPro" id="IPR006094">
    <property type="entry name" value="Oxid_FAD_bind_N"/>
</dbReference>
<dbReference type="InterPro" id="IPR016167">
    <property type="entry name" value="FAD-bd_PCMH_sub1"/>
</dbReference>
<dbReference type="Pfam" id="PF01565">
    <property type="entry name" value="FAD_binding_4"/>
    <property type="match status" value="1"/>
</dbReference>
<feature type="compositionally biased region" description="Gly residues" evidence="6">
    <location>
        <begin position="28"/>
        <end position="44"/>
    </location>
</feature>
<feature type="compositionally biased region" description="Low complexity" evidence="6">
    <location>
        <begin position="48"/>
        <end position="63"/>
    </location>
</feature>
<evidence type="ECO:0000256" key="4">
    <source>
        <dbReference type="ARBA" id="ARBA00022827"/>
    </source>
</evidence>
<dbReference type="Gene3D" id="3.30.465.10">
    <property type="match status" value="1"/>
</dbReference>
<evidence type="ECO:0000313" key="9">
    <source>
        <dbReference type="Proteomes" id="UP000734511"/>
    </source>
</evidence>
<evidence type="ECO:0000256" key="6">
    <source>
        <dbReference type="SAM" id="MobiDB-lite"/>
    </source>
</evidence>
<evidence type="ECO:0000259" key="7">
    <source>
        <dbReference type="PROSITE" id="PS51387"/>
    </source>
</evidence>
<keyword evidence="5" id="KW-0560">Oxidoreductase</keyword>
<comment type="similarity">
    <text evidence="2">Belongs to the oxygen-dependent FAD-linked oxidoreductase family.</text>
</comment>
<dbReference type="InterPro" id="IPR036318">
    <property type="entry name" value="FAD-bd_PCMH-like_sf"/>
</dbReference>
<dbReference type="Proteomes" id="UP000734511">
    <property type="component" value="Unassembled WGS sequence"/>
</dbReference>
<evidence type="ECO:0000256" key="5">
    <source>
        <dbReference type="ARBA" id="ARBA00023002"/>
    </source>
</evidence>